<protein>
    <recommendedName>
        <fullName evidence="1">DUF6351 domain-containing protein</fullName>
    </recommendedName>
</protein>
<dbReference type="AlphaFoldDB" id="A0A1H1NLM9"/>
<proteinExistence type="predicted"/>
<dbReference type="InterPro" id="IPR045556">
    <property type="entry name" value="DUF6351"/>
</dbReference>
<dbReference type="STRING" id="487184.SAMN05216421_0716"/>
<gene>
    <name evidence="2" type="ORF">SAMN05216421_0716</name>
</gene>
<sequence length="716" mass="76668">MKAHSTSSGGRSMRPALLALSISAALLTGCFDGDSDSDSDDPVVPPAGEVTIQTLSTHPERVSGGDVLVEIVAPEDISTDQLVIKRNGTDVTSAFSLHQASGNLRGLVSGLLEGDNTITVETSEGAEANGSLTVSNHPITGPILSGPHLAPYECRTEESGLGTPLDTDCSAERKIEYFYRTTDGAFESFDPAAPRPADLATTTTYDGRTVPYIVRVDGGTVNRTIYRIALLDDPEAQADPAEWTPGDGWNGKLAVSFGGSAGTEYSQGVYEADDALNDMYLSRGFAHMISTELVNGRRGNAVLQGETLMMLKEFFVEQYGVPKWTLGSGGSGGAIQQLVITQMYPGLLDGLQPSLAFPDSHLHIYDCLLFQDFYATSSSPTSWTAAKRYAAEGMTQGGPAGSTCGYWALAYAPLVDPTRGCALNDASLVYDPATNPDGARCTTGDLRVNIIGEDPQTGAARNTWSNTGLQYGLAGLNAGELTVDEFLDLNEGMGGFDVDGNVVDDRSEGDPEAMRAAYESGLMASYNEALANVPILHFRPYLDANGDIHDFHRDFTIRARLERSNGRSDNQVIWVSPPDESLAVPALETMNTWLDNIAADSEPLSVDKVVDNKPPSAVDACWTPEGEKIEEQLSLDGTGRCADLYPIHSEPRLVAGAPLTNDILECQLKPIDFSEYQVTFTSAQADRLTSIFPNGVCDWSKPGVEQTPIKGTYQSY</sequence>
<feature type="domain" description="DUF6351" evidence="1">
    <location>
        <begin position="52"/>
        <end position="707"/>
    </location>
</feature>
<keyword evidence="3" id="KW-1185">Reference proteome</keyword>
<dbReference type="Proteomes" id="UP000243207">
    <property type="component" value="Chromosome I"/>
</dbReference>
<evidence type="ECO:0000313" key="3">
    <source>
        <dbReference type="Proteomes" id="UP000243207"/>
    </source>
</evidence>
<dbReference type="OrthoDB" id="3078806at2"/>
<dbReference type="EMBL" id="LT629736">
    <property type="protein sequence ID" value="SDR99916.1"/>
    <property type="molecule type" value="Genomic_DNA"/>
</dbReference>
<evidence type="ECO:0000259" key="1">
    <source>
        <dbReference type="Pfam" id="PF19878"/>
    </source>
</evidence>
<dbReference type="PROSITE" id="PS51257">
    <property type="entry name" value="PROKAR_LIPOPROTEIN"/>
    <property type="match status" value="1"/>
</dbReference>
<evidence type="ECO:0000313" key="2">
    <source>
        <dbReference type="EMBL" id="SDR99916.1"/>
    </source>
</evidence>
<accession>A0A1H1NLM9</accession>
<dbReference type="Pfam" id="PF19878">
    <property type="entry name" value="DUF6351"/>
    <property type="match status" value="1"/>
</dbReference>
<dbReference type="RefSeq" id="WP_093391861.1">
    <property type="nucleotide sequence ID" value="NZ_LT629736.1"/>
</dbReference>
<name>A0A1H1NLM9_9GAMM</name>
<reference evidence="3" key="1">
    <citation type="submission" date="2016-10" db="EMBL/GenBank/DDBJ databases">
        <authorList>
            <person name="Varghese N."/>
            <person name="Submissions S."/>
        </authorList>
    </citation>
    <scope>NUCLEOTIDE SEQUENCE [LARGE SCALE GENOMIC DNA]</scope>
    <source>
        <strain evidence="3">NRRL B-51270</strain>
    </source>
</reference>
<organism evidence="2 3">
    <name type="scientific">Halopseudomonas xinjiangensis</name>
    <dbReference type="NCBI Taxonomy" id="487184"/>
    <lineage>
        <taxon>Bacteria</taxon>
        <taxon>Pseudomonadati</taxon>
        <taxon>Pseudomonadota</taxon>
        <taxon>Gammaproteobacteria</taxon>
        <taxon>Pseudomonadales</taxon>
        <taxon>Pseudomonadaceae</taxon>
        <taxon>Halopseudomonas</taxon>
    </lineage>
</organism>